<dbReference type="EMBL" id="CP001785">
    <property type="protein sequence ID" value="ACX52583.1"/>
    <property type="molecule type" value="Genomic_DNA"/>
</dbReference>
<dbReference type="SMART" id="SM00382">
    <property type="entry name" value="AAA"/>
    <property type="match status" value="1"/>
</dbReference>
<dbReference type="InterPro" id="IPR017871">
    <property type="entry name" value="ABC_transporter-like_CS"/>
</dbReference>
<dbReference type="SUPFAM" id="SSF52540">
    <property type="entry name" value="P-loop containing nucleoside triphosphate hydrolases"/>
    <property type="match status" value="1"/>
</dbReference>
<reference evidence="5 6" key="1">
    <citation type="submission" date="2009-10" db="EMBL/GenBank/DDBJ databases">
        <title>Complete sequence of chromosome of Ammonifex degensii KC4.</title>
        <authorList>
            <consortium name="US DOE Joint Genome Institute"/>
            <person name="Kerfeld C."/>
            <person name="Goodner B."/>
            <person name="Huber H."/>
            <person name="Stetter K."/>
            <person name="Lucas S."/>
            <person name="Copeland A."/>
            <person name="Lapidus A."/>
            <person name="Glavina del Rio T."/>
            <person name="Dalin E."/>
            <person name="Tice H."/>
            <person name="Bruce D."/>
            <person name="Goodwin L."/>
            <person name="Pitluck S."/>
            <person name="Saunders E."/>
            <person name="Brettin T."/>
            <person name="Detter J.C."/>
            <person name="Han C."/>
            <person name="Larimer F."/>
            <person name="Land M."/>
            <person name="Hauser L."/>
            <person name="Kyrpides N."/>
            <person name="Ovchinnikova G."/>
            <person name="Richardson P."/>
        </authorList>
    </citation>
    <scope>NUCLEOTIDE SEQUENCE [LARGE SCALE GENOMIC DNA]</scope>
    <source>
        <strain evidence="6">DSM 10501 / KC4</strain>
    </source>
</reference>
<dbReference type="PROSITE" id="PS00211">
    <property type="entry name" value="ABC_TRANSPORTER_1"/>
    <property type="match status" value="1"/>
</dbReference>
<dbReference type="STRING" id="429009.Adeg_1488"/>
<dbReference type="InterPro" id="IPR003439">
    <property type="entry name" value="ABC_transporter-like_ATP-bd"/>
</dbReference>
<dbReference type="PANTHER" id="PTHR45772:SF9">
    <property type="entry name" value="CONSERVED COMPONENT OF ABC TRANSPORTER FOR NATURAL AMINO ACIDS"/>
    <property type="match status" value="1"/>
</dbReference>
<organism evidence="5 6">
    <name type="scientific">Ammonifex degensii (strain DSM 10501 / KC4)</name>
    <dbReference type="NCBI Taxonomy" id="429009"/>
    <lineage>
        <taxon>Bacteria</taxon>
        <taxon>Bacillati</taxon>
        <taxon>Bacillota</taxon>
        <taxon>Clostridia</taxon>
        <taxon>Thermoanaerobacterales</taxon>
        <taxon>Thermoanaerobacteraceae</taxon>
        <taxon>Ammonifex</taxon>
    </lineage>
</organism>
<dbReference type="Proteomes" id="UP000002620">
    <property type="component" value="Chromosome"/>
</dbReference>
<dbReference type="CDD" id="cd03219">
    <property type="entry name" value="ABC_Mj1267_LivG_branched"/>
    <property type="match status" value="1"/>
</dbReference>
<dbReference type="PROSITE" id="PS50893">
    <property type="entry name" value="ABC_TRANSPORTER_2"/>
    <property type="match status" value="1"/>
</dbReference>
<dbReference type="OrthoDB" id="9805514at2"/>
<dbReference type="HOGENOM" id="CLU_000604_1_2_9"/>
<dbReference type="RefSeq" id="WP_015739460.1">
    <property type="nucleotide sequence ID" value="NC_013385.1"/>
</dbReference>
<evidence type="ECO:0000256" key="3">
    <source>
        <dbReference type="ARBA" id="ARBA00022840"/>
    </source>
</evidence>
<dbReference type="InterPro" id="IPR051120">
    <property type="entry name" value="ABC_AA/LPS_Transport"/>
</dbReference>
<evidence type="ECO:0000259" key="4">
    <source>
        <dbReference type="PROSITE" id="PS50893"/>
    </source>
</evidence>
<keyword evidence="3" id="KW-0067">ATP-binding</keyword>
<dbReference type="InterPro" id="IPR003593">
    <property type="entry name" value="AAA+_ATPase"/>
</dbReference>
<evidence type="ECO:0000313" key="5">
    <source>
        <dbReference type="EMBL" id="ACX52583.1"/>
    </source>
</evidence>
<name>C9R8F4_AMMDK</name>
<dbReference type="PANTHER" id="PTHR45772">
    <property type="entry name" value="CONSERVED COMPONENT OF ABC TRANSPORTER FOR NATURAL AMINO ACIDS-RELATED"/>
    <property type="match status" value="1"/>
</dbReference>
<dbReference type="GO" id="GO:0005886">
    <property type="term" value="C:plasma membrane"/>
    <property type="evidence" value="ECO:0007669"/>
    <property type="project" value="TreeGrafter"/>
</dbReference>
<dbReference type="KEGG" id="adg:Adeg_1488"/>
<keyword evidence="2" id="KW-0547">Nucleotide-binding</keyword>
<dbReference type="InterPro" id="IPR027417">
    <property type="entry name" value="P-loop_NTPase"/>
</dbReference>
<protein>
    <submittedName>
        <fullName evidence="5">ABC transporter related protein</fullName>
    </submittedName>
</protein>
<dbReference type="GO" id="GO:0005524">
    <property type="term" value="F:ATP binding"/>
    <property type="evidence" value="ECO:0007669"/>
    <property type="project" value="UniProtKB-KW"/>
</dbReference>
<dbReference type="eggNOG" id="COG0411">
    <property type="taxonomic scope" value="Bacteria"/>
</dbReference>
<dbReference type="Gene3D" id="3.40.50.300">
    <property type="entry name" value="P-loop containing nucleotide triphosphate hydrolases"/>
    <property type="match status" value="1"/>
</dbReference>
<evidence type="ECO:0000256" key="2">
    <source>
        <dbReference type="ARBA" id="ARBA00022741"/>
    </source>
</evidence>
<proteinExistence type="predicted"/>
<evidence type="ECO:0000256" key="1">
    <source>
        <dbReference type="ARBA" id="ARBA00022448"/>
    </source>
</evidence>
<dbReference type="GO" id="GO:0016887">
    <property type="term" value="F:ATP hydrolysis activity"/>
    <property type="evidence" value="ECO:0007669"/>
    <property type="project" value="InterPro"/>
</dbReference>
<accession>C9R8F4</accession>
<feature type="domain" description="ABC transporter" evidence="4">
    <location>
        <begin position="4"/>
        <end position="252"/>
    </location>
</feature>
<gene>
    <name evidence="5" type="ordered locus">Adeg_1488</name>
</gene>
<dbReference type="AlphaFoldDB" id="C9R8F4"/>
<dbReference type="Pfam" id="PF00005">
    <property type="entry name" value="ABC_tran"/>
    <property type="match status" value="1"/>
</dbReference>
<evidence type="ECO:0000313" key="6">
    <source>
        <dbReference type="Proteomes" id="UP000002620"/>
    </source>
</evidence>
<keyword evidence="1" id="KW-0813">Transport</keyword>
<keyword evidence="6" id="KW-1185">Reference proteome</keyword>
<sequence length="259" mass="29076">MDLLVVDRVVKNFGGLRVLNQTSLTVKKGTVTALVGPNGSGKSTLFNVIYGLAPADEGEVYFQGKKITRYPPYRIYREGLALAFQLPRLFDQLPILDNLLLAAPVNSGENPIRALFTRPRWQEEERALARQAYEVLELLELTPLALRPTGQLSGGQRKLVEIGRVLMAKPEMILVDEPAAGINPVLARKIYATLKKLQQEKGLTLFIIEHRLEVLFDFADYVYLMDAGRVVLEGTPEEVLAHPDFYTIYAGESRPWRVL</sequence>